<comment type="caution">
    <text evidence="1">The sequence shown here is derived from an EMBL/GenBank/DDBJ whole genome shotgun (WGS) entry which is preliminary data.</text>
</comment>
<protein>
    <submittedName>
        <fullName evidence="1">Uncharacterized protein</fullName>
    </submittedName>
</protein>
<gene>
    <name evidence="1" type="ORF">N475_06090</name>
</gene>
<dbReference type="AlphaFoldDB" id="A0A167DA23"/>
<dbReference type="EMBL" id="AUYB01000002">
    <property type="protein sequence ID" value="KZN48596.1"/>
    <property type="molecule type" value="Genomic_DNA"/>
</dbReference>
<reference evidence="1 2" key="1">
    <citation type="submission" date="2013-07" db="EMBL/GenBank/DDBJ databases">
        <title>Comparative Genomic and Metabolomic Analysis of Twelve Strains of Pseudoalteromonas luteoviolacea.</title>
        <authorList>
            <person name="Vynne N.G."/>
            <person name="Mansson M."/>
            <person name="Gram L."/>
        </authorList>
    </citation>
    <scope>NUCLEOTIDE SEQUENCE [LARGE SCALE GENOMIC DNA]</scope>
    <source>
        <strain evidence="1 2">DSM 6061</strain>
    </source>
</reference>
<sequence length="96" mass="11485">MLEEFRYILSPIRVKQHAEWGPYIELIDYEHLDYIDDVLCECFDLDCAFFLNEDVTGKYILYFAENATFDVVEKAVNEINEYHKVNNKEYKVAPYT</sequence>
<dbReference type="RefSeq" id="WP_063358108.1">
    <property type="nucleotide sequence ID" value="NZ_AQHB01000041.1"/>
</dbReference>
<proteinExistence type="predicted"/>
<evidence type="ECO:0000313" key="2">
    <source>
        <dbReference type="Proteomes" id="UP000076643"/>
    </source>
</evidence>
<dbReference type="Proteomes" id="UP000076643">
    <property type="component" value="Unassembled WGS sequence"/>
</dbReference>
<evidence type="ECO:0000313" key="1">
    <source>
        <dbReference type="EMBL" id="KZN48596.1"/>
    </source>
</evidence>
<name>A0A167DA23_9GAMM</name>
<organism evidence="1 2">
    <name type="scientific">Pseudoalteromonas luteoviolacea DSM 6061</name>
    <dbReference type="NCBI Taxonomy" id="1365250"/>
    <lineage>
        <taxon>Bacteria</taxon>
        <taxon>Pseudomonadati</taxon>
        <taxon>Pseudomonadota</taxon>
        <taxon>Gammaproteobacteria</taxon>
        <taxon>Alteromonadales</taxon>
        <taxon>Pseudoalteromonadaceae</taxon>
        <taxon>Pseudoalteromonas</taxon>
    </lineage>
</organism>
<accession>A0A167DA23</accession>
<dbReference type="PATRIC" id="fig|1365250.3.peg.68"/>
<keyword evidence="2" id="KW-1185">Reference proteome</keyword>